<accession>A0A8S1X176</accession>
<feature type="chain" id="PRO_5035794806" description="Transmembrane protein" evidence="2">
    <location>
        <begin position="17"/>
        <end position="503"/>
    </location>
</feature>
<dbReference type="OrthoDB" id="305136at2759"/>
<evidence type="ECO:0000256" key="1">
    <source>
        <dbReference type="SAM" id="Phobius"/>
    </source>
</evidence>
<gene>
    <name evidence="3" type="ORF">POCTA_138.1.T1010059</name>
</gene>
<organism evidence="3 4">
    <name type="scientific">Paramecium octaurelia</name>
    <dbReference type="NCBI Taxonomy" id="43137"/>
    <lineage>
        <taxon>Eukaryota</taxon>
        <taxon>Sar</taxon>
        <taxon>Alveolata</taxon>
        <taxon>Ciliophora</taxon>
        <taxon>Intramacronucleata</taxon>
        <taxon>Oligohymenophorea</taxon>
        <taxon>Peniculida</taxon>
        <taxon>Parameciidae</taxon>
        <taxon>Paramecium</taxon>
    </lineage>
</organism>
<dbReference type="OMA" id="NDGWIDC"/>
<dbReference type="Proteomes" id="UP000683925">
    <property type="component" value="Unassembled WGS sequence"/>
</dbReference>
<keyword evidence="1" id="KW-0812">Transmembrane</keyword>
<comment type="caution">
    <text evidence="3">The sequence shown here is derived from an EMBL/GenBank/DDBJ whole genome shotgun (WGS) entry which is preliminary data.</text>
</comment>
<keyword evidence="1" id="KW-1133">Transmembrane helix</keyword>
<evidence type="ECO:0008006" key="5">
    <source>
        <dbReference type="Google" id="ProtNLM"/>
    </source>
</evidence>
<reference evidence="3" key="1">
    <citation type="submission" date="2021-01" db="EMBL/GenBank/DDBJ databases">
        <authorList>
            <consortium name="Genoscope - CEA"/>
            <person name="William W."/>
        </authorList>
    </citation>
    <scope>NUCLEOTIDE SEQUENCE</scope>
</reference>
<protein>
    <recommendedName>
        <fullName evidence="5">Transmembrane protein</fullName>
    </recommendedName>
</protein>
<feature type="signal peptide" evidence="2">
    <location>
        <begin position="1"/>
        <end position="16"/>
    </location>
</feature>
<dbReference type="EMBL" id="CAJJDP010000101">
    <property type="protein sequence ID" value="CAD8192006.1"/>
    <property type="molecule type" value="Genomic_DNA"/>
</dbReference>
<feature type="transmembrane region" description="Helical" evidence="1">
    <location>
        <begin position="460"/>
        <end position="481"/>
    </location>
</feature>
<keyword evidence="1" id="KW-0472">Membrane</keyword>
<evidence type="ECO:0000313" key="4">
    <source>
        <dbReference type="Proteomes" id="UP000683925"/>
    </source>
</evidence>
<name>A0A8S1X176_PAROT</name>
<sequence length="503" mass="56760">MLPILICSLLVIEVLCDQIYPAIEKFKVQLENDGWIDCQSKDSIQASTCSGDDLLWLECYLVPENGLCSRQNILTNTSETLTYTFTFYKPSFQSYDIAINNQKNTGSVIIQDDLGRATIQQQSTSSSIQLNQKGAYFTGLTISKDCNPNCKTCVNGFCTQCNDNYYLYNYNCQSNDCDLSIIDKNFITSSTGAIQNGQYIVSLVYNFKIAFCLIPKVYLTKGLKDSTILKILNQKQVSYITTSGTPNSLQITLSLDEVQTNCQQFETTSAYVYQCYLGVALTSSKITEFLAIVIGQISVERATQNVEQFTQAISITGNSNGEVGPVFVVSETINQEINADKKQLTVTQSILDPQFSNYQINYMEAYIIQNGETYVLNLDYSIQKGAKTTFGFIWDDSNFNPSLEFEFHINSLAQPTSRLLRRRQLEVSLKREQLQVQYQVQSQNLFQSSELNVNHSWSEFMIIILGLIGIAIIAYLSTVLFKHNKKPEINNQQKLQNSDQKMG</sequence>
<evidence type="ECO:0000313" key="3">
    <source>
        <dbReference type="EMBL" id="CAD8192006.1"/>
    </source>
</evidence>
<proteinExistence type="predicted"/>
<keyword evidence="2" id="KW-0732">Signal</keyword>
<dbReference type="AlphaFoldDB" id="A0A8S1X176"/>
<evidence type="ECO:0000256" key="2">
    <source>
        <dbReference type="SAM" id="SignalP"/>
    </source>
</evidence>
<keyword evidence="4" id="KW-1185">Reference proteome</keyword>